<evidence type="ECO:0000256" key="1">
    <source>
        <dbReference type="ARBA" id="ARBA00004370"/>
    </source>
</evidence>
<reference evidence="3 4" key="1">
    <citation type="submission" date="2018-06" db="EMBL/GenBank/DDBJ databases">
        <title>Actinomadura craniellae sp. nov. isolated from marine sponge Craniella sp.</title>
        <authorList>
            <person name="Li L."/>
            <person name="Xu Q.H."/>
            <person name="Lin H.W."/>
            <person name="Lu Y.H."/>
        </authorList>
    </citation>
    <scope>NUCLEOTIDE SEQUENCE [LARGE SCALE GENOMIC DNA]</scope>
    <source>
        <strain evidence="3 4">LHW63021</strain>
    </source>
</reference>
<keyword evidence="4" id="KW-1185">Reference proteome</keyword>
<sequence length="169" mass="17942">MPRVPTGPVAQLVLAAVIALAAVVLLVQAGQQRETSPAVNRALLDDAATTRVTDSVGDALTRIFSYSPTDTAATERAAAEVLSGRAAEQYRRLFGQVKQQAPAQRLTLTTRVVRTGVTDLSADTAQLLVFLDQVSTRNGRPNGTVAAAQLSVTAKLMDGRWKITDLRSS</sequence>
<dbReference type="AlphaFoldDB" id="A0A365GWC8"/>
<evidence type="ECO:0000313" key="4">
    <source>
        <dbReference type="Proteomes" id="UP000251891"/>
    </source>
</evidence>
<evidence type="ECO:0000313" key="3">
    <source>
        <dbReference type="EMBL" id="RAY11072.1"/>
    </source>
</evidence>
<keyword evidence="2" id="KW-0472">Membrane</keyword>
<proteinExistence type="predicted"/>
<dbReference type="EMBL" id="QLYX01000022">
    <property type="protein sequence ID" value="RAY11072.1"/>
    <property type="molecule type" value="Genomic_DNA"/>
</dbReference>
<organism evidence="3 4">
    <name type="scientific">Actinomadura craniellae</name>
    <dbReference type="NCBI Taxonomy" id="2231787"/>
    <lineage>
        <taxon>Bacteria</taxon>
        <taxon>Bacillati</taxon>
        <taxon>Actinomycetota</taxon>
        <taxon>Actinomycetes</taxon>
        <taxon>Streptosporangiales</taxon>
        <taxon>Thermomonosporaceae</taxon>
        <taxon>Actinomadura</taxon>
    </lineage>
</organism>
<dbReference type="PANTHER" id="PTHR37042">
    <property type="entry name" value="OUTER MEMBRANE PROTEIN RV1973"/>
    <property type="match status" value="1"/>
</dbReference>
<dbReference type="PANTHER" id="PTHR37042:SF4">
    <property type="entry name" value="OUTER MEMBRANE PROTEIN RV1973"/>
    <property type="match status" value="1"/>
</dbReference>
<comment type="subcellular location">
    <subcellularLocation>
        <location evidence="1">Membrane</location>
    </subcellularLocation>
</comment>
<comment type="caution">
    <text evidence="3">The sequence shown here is derived from an EMBL/GenBank/DDBJ whole genome shotgun (WGS) entry which is preliminary data.</text>
</comment>
<dbReference type="Proteomes" id="UP000251891">
    <property type="component" value="Unassembled WGS sequence"/>
</dbReference>
<dbReference type="OrthoDB" id="4210236at2"/>
<accession>A0A365GWC8</accession>
<evidence type="ECO:0000256" key="2">
    <source>
        <dbReference type="ARBA" id="ARBA00023136"/>
    </source>
</evidence>
<protein>
    <recommendedName>
        <fullName evidence="5">Mce-associated membrane protein</fullName>
    </recommendedName>
</protein>
<dbReference type="GO" id="GO:0016020">
    <property type="term" value="C:membrane"/>
    <property type="evidence" value="ECO:0007669"/>
    <property type="project" value="UniProtKB-SubCell"/>
</dbReference>
<name>A0A365GWC8_9ACTN</name>
<gene>
    <name evidence="3" type="ORF">DPM19_32495</name>
</gene>
<evidence type="ECO:0008006" key="5">
    <source>
        <dbReference type="Google" id="ProtNLM"/>
    </source>
</evidence>